<reference evidence="1 2" key="1">
    <citation type="journal article" date="2018" name="J. Microbiol.">
        <title>Baekduia soli gen. nov., sp. nov., a novel bacterium isolated from the soil of Baekdu Mountain and proposal of a novel family name, Baekduiaceae fam. nov.</title>
        <authorList>
            <person name="An D.S."/>
            <person name="Siddiqi M.Z."/>
            <person name="Kim K.H."/>
            <person name="Yu H.S."/>
            <person name="Im W.T."/>
        </authorList>
    </citation>
    <scope>NUCLEOTIDE SEQUENCE [LARGE SCALE GENOMIC DNA]</scope>
    <source>
        <strain evidence="1 2">BR7-21</strain>
    </source>
</reference>
<proteinExistence type="predicted"/>
<gene>
    <name evidence="1" type="ORF">FSW04_11450</name>
</gene>
<dbReference type="RefSeq" id="WP_146919313.1">
    <property type="nucleotide sequence ID" value="NZ_CP042430.1"/>
</dbReference>
<dbReference type="AlphaFoldDB" id="A0A5B8U643"/>
<dbReference type="EMBL" id="CP042430">
    <property type="protein sequence ID" value="QEC48122.1"/>
    <property type="molecule type" value="Genomic_DNA"/>
</dbReference>
<name>A0A5B8U643_9ACTN</name>
<keyword evidence="2" id="KW-1185">Reference proteome</keyword>
<accession>A0A5B8U643</accession>
<evidence type="ECO:0000313" key="2">
    <source>
        <dbReference type="Proteomes" id="UP000321805"/>
    </source>
</evidence>
<organism evidence="1 2">
    <name type="scientific">Baekduia soli</name>
    <dbReference type="NCBI Taxonomy" id="496014"/>
    <lineage>
        <taxon>Bacteria</taxon>
        <taxon>Bacillati</taxon>
        <taxon>Actinomycetota</taxon>
        <taxon>Thermoleophilia</taxon>
        <taxon>Solirubrobacterales</taxon>
        <taxon>Baekduiaceae</taxon>
        <taxon>Baekduia</taxon>
    </lineage>
</organism>
<sequence>MFNALRSDELLVGVGRMLRMAADLQGPPEDYERSVLLSAFSVTRLLASEQRAAPALLASTQAGLDDVLAADLRPAVSEARRRIAAAADGVEVGDVLVDLLAELPAQDPTRTAVHGVLRRMVDEEVAALARSPEEDEA</sequence>
<protein>
    <submittedName>
        <fullName evidence="1">Uncharacterized protein</fullName>
    </submittedName>
</protein>
<dbReference type="Proteomes" id="UP000321805">
    <property type="component" value="Chromosome"/>
</dbReference>
<evidence type="ECO:0000313" key="1">
    <source>
        <dbReference type="EMBL" id="QEC48122.1"/>
    </source>
</evidence>
<dbReference type="KEGG" id="bsol:FSW04_11450"/>